<dbReference type="Gene3D" id="3.40.50.300">
    <property type="entry name" value="P-loop containing nucleotide triphosphate hydrolases"/>
    <property type="match status" value="1"/>
</dbReference>
<accession>A0A8H7I1H0</accession>
<gene>
    <name evidence="1" type="ORF">RHS01_11499</name>
</gene>
<evidence type="ECO:0000313" key="2">
    <source>
        <dbReference type="Proteomes" id="UP000614334"/>
    </source>
</evidence>
<dbReference type="Proteomes" id="UP000614334">
    <property type="component" value="Unassembled WGS sequence"/>
</dbReference>
<name>A0A8H7I1H0_9AGAM</name>
<reference evidence="1" key="1">
    <citation type="submission" date="2020-09" db="EMBL/GenBank/DDBJ databases">
        <title>Comparative genome analyses of four rice-infecting Rhizoctonia solani isolates reveal extensive enrichment of homogalacturonan modification genes.</title>
        <authorList>
            <person name="Lee D.-Y."/>
            <person name="Jeon J."/>
            <person name="Kim K.-T."/>
            <person name="Cheong K."/>
            <person name="Song H."/>
            <person name="Choi G."/>
            <person name="Ko J."/>
            <person name="Opiyo S.O."/>
            <person name="Zuo S."/>
            <person name="Madhav S."/>
            <person name="Lee Y.-H."/>
            <person name="Wang G.-L."/>
        </authorList>
    </citation>
    <scope>NUCLEOTIDE SEQUENCE</scope>
    <source>
        <strain evidence="1">AG1-IA B2</strain>
    </source>
</reference>
<dbReference type="AlphaFoldDB" id="A0A8H7I1H0"/>
<dbReference type="EMBL" id="JACYCF010000093">
    <property type="protein sequence ID" value="KAF8746750.1"/>
    <property type="molecule type" value="Genomic_DNA"/>
</dbReference>
<organism evidence="1 2">
    <name type="scientific">Rhizoctonia solani</name>
    <dbReference type="NCBI Taxonomy" id="456999"/>
    <lineage>
        <taxon>Eukaryota</taxon>
        <taxon>Fungi</taxon>
        <taxon>Dikarya</taxon>
        <taxon>Basidiomycota</taxon>
        <taxon>Agaricomycotina</taxon>
        <taxon>Agaricomycetes</taxon>
        <taxon>Cantharellales</taxon>
        <taxon>Ceratobasidiaceae</taxon>
        <taxon>Rhizoctonia</taxon>
    </lineage>
</organism>
<dbReference type="InterPro" id="IPR027417">
    <property type="entry name" value="P-loop_NTPase"/>
</dbReference>
<protein>
    <submittedName>
        <fullName evidence="1">Aortic smooth muscle cell differentiation</fullName>
    </submittedName>
</protein>
<evidence type="ECO:0000313" key="1">
    <source>
        <dbReference type="EMBL" id="KAF8746750.1"/>
    </source>
</evidence>
<comment type="caution">
    <text evidence="1">The sequence shown here is derived from an EMBL/GenBank/DDBJ whole genome shotgun (WGS) entry which is preliminary data.</text>
</comment>
<dbReference type="SUPFAM" id="SSF52540">
    <property type="entry name" value="P-loop containing nucleoside triphosphate hydrolases"/>
    <property type="match status" value="1"/>
</dbReference>
<proteinExistence type="predicted"/>
<sequence>MPLTPVAHSVLYLFEAAAMNKSHPLTCPPWTSNVWRELFGLFPLKGSEDYYNAEIDVVGNSDPQLDSSKELGLTMPKTLPAIFLGYLEGGLCEEDTNRKTIKSTTQGKKGGPDPYGYAAYCNLVLAAINRKGGVMNQVEETLGKIGATPADLWKDDRSLNRERPATKRVLEHQVPIADTHARLEERDVQAALARALFGNAGVSSRGTVVPELIPTICCFAQRKYENLARSLKRKVTTSCARMQKVNSKLEDAQRLRSPKALCDATRALTDWRKIAIGTKEVDELHFLSRERTLKQLWSSLGFGSLEDDLTASKSKSKSTQDGPSKEEMQAAYAYYVEEYCYGVGCLDESKLPIPTVGVSEALWAQLGLPGVDQFPFAEPGTGESAKDMAPLAKTCAVPFWHQVVGTLRILEGAFTQRVGNCAQPTLLCNNVGLGKTELPAKERLATPMFIQEQSLPYFAGQKTIPNLPSIVITPQTLGNQWMEQWKKFTQLGSFVPVQYSVESGTLESFCSDPTGPYCAAAGQDLEHAGQVVIIADLLAIAKEAKQCLQLPPAFKGKDARELTLWNALWVAAVDKIHNLQNSSHTQQGVQLITQSLSLVIGATATPLFTLLKCLLALGRNLRYLPLLGEQGVQVWNKMQEMLSTGNESWRLTSTAVIQATVERELQAALLLAKIPLYNPCAAKIKEELESKYQAEDQQSILHMIHVSKQPLNMLRLLLLPIMIHRTNESLDYLGRQILDLPFVQKFIAWAPMNEEEKEMQRVINQEHTQQKSKKYVSPSFAFLSDIISCLCILSHNN</sequence>